<dbReference type="Proteomes" id="UP000634136">
    <property type="component" value="Unassembled WGS sequence"/>
</dbReference>
<evidence type="ECO:0000313" key="1">
    <source>
        <dbReference type="EMBL" id="KAF7832041.1"/>
    </source>
</evidence>
<dbReference type="EMBL" id="JAAIUW010000005">
    <property type="protein sequence ID" value="KAF7832041.1"/>
    <property type="molecule type" value="Genomic_DNA"/>
</dbReference>
<protein>
    <submittedName>
        <fullName evidence="1">Uncharacterized protein</fullName>
    </submittedName>
</protein>
<dbReference type="AlphaFoldDB" id="A0A834WTC0"/>
<proteinExistence type="predicted"/>
<organism evidence="1 2">
    <name type="scientific">Senna tora</name>
    <dbReference type="NCBI Taxonomy" id="362788"/>
    <lineage>
        <taxon>Eukaryota</taxon>
        <taxon>Viridiplantae</taxon>
        <taxon>Streptophyta</taxon>
        <taxon>Embryophyta</taxon>
        <taxon>Tracheophyta</taxon>
        <taxon>Spermatophyta</taxon>
        <taxon>Magnoliopsida</taxon>
        <taxon>eudicotyledons</taxon>
        <taxon>Gunneridae</taxon>
        <taxon>Pentapetalae</taxon>
        <taxon>rosids</taxon>
        <taxon>fabids</taxon>
        <taxon>Fabales</taxon>
        <taxon>Fabaceae</taxon>
        <taxon>Caesalpinioideae</taxon>
        <taxon>Cassia clade</taxon>
        <taxon>Senna</taxon>
    </lineage>
</organism>
<keyword evidence="2" id="KW-1185">Reference proteome</keyword>
<reference evidence="1" key="1">
    <citation type="submission" date="2020-09" db="EMBL/GenBank/DDBJ databases">
        <title>Genome-Enabled Discovery of Anthraquinone Biosynthesis in Senna tora.</title>
        <authorList>
            <person name="Kang S.-H."/>
            <person name="Pandey R.P."/>
            <person name="Lee C.-M."/>
            <person name="Sim J.-S."/>
            <person name="Jeong J.-T."/>
            <person name="Choi B.-S."/>
            <person name="Jung M."/>
            <person name="Ginzburg D."/>
            <person name="Zhao K."/>
            <person name="Won S.Y."/>
            <person name="Oh T.-J."/>
            <person name="Yu Y."/>
            <person name="Kim N.-H."/>
            <person name="Lee O.R."/>
            <person name="Lee T.-H."/>
            <person name="Bashyal P."/>
            <person name="Kim T.-S."/>
            <person name="Lee W.-H."/>
            <person name="Kawkins C."/>
            <person name="Kim C.-K."/>
            <person name="Kim J.S."/>
            <person name="Ahn B.O."/>
            <person name="Rhee S.Y."/>
            <person name="Sohng J.K."/>
        </authorList>
    </citation>
    <scope>NUCLEOTIDE SEQUENCE</scope>
    <source>
        <tissue evidence="1">Leaf</tissue>
    </source>
</reference>
<gene>
    <name evidence="1" type="ORF">G2W53_014374</name>
</gene>
<evidence type="ECO:0000313" key="2">
    <source>
        <dbReference type="Proteomes" id="UP000634136"/>
    </source>
</evidence>
<sequence>MEARRTQEVQVQTCCWTSESNQSLCIVFENPNGFNARMGLVNAWKKYKFKRIVAQVTQTDRFALYLGIRVDLNLNGTLDRMEGVSSGV</sequence>
<comment type="caution">
    <text evidence="1">The sequence shown here is derived from an EMBL/GenBank/DDBJ whole genome shotgun (WGS) entry which is preliminary data.</text>
</comment>
<name>A0A834WTC0_9FABA</name>
<accession>A0A834WTC0</accession>